<dbReference type="InterPro" id="IPR011006">
    <property type="entry name" value="CheY-like_superfamily"/>
</dbReference>
<evidence type="ECO:0000313" key="8">
    <source>
        <dbReference type="Proteomes" id="UP000323257"/>
    </source>
</evidence>
<dbReference type="PROSITE" id="PS01124">
    <property type="entry name" value="HTH_ARAC_FAMILY_2"/>
    <property type="match status" value="1"/>
</dbReference>
<dbReference type="SUPFAM" id="SSF52172">
    <property type="entry name" value="CheY-like"/>
    <property type="match status" value="1"/>
</dbReference>
<protein>
    <submittedName>
        <fullName evidence="7">YesN/AraC family two-component response regulator</fullName>
    </submittedName>
</protein>
<dbReference type="Gene3D" id="3.40.50.2300">
    <property type="match status" value="1"/>
</dbReference>
<gene>
    <name evidence="7" type="ORF">BCM02_107155</name>
</gene>
<dbReference type="GO" id="GO:0043565">
    <property type="term" value="F:sequence-specific DNA binding"/>
    <property type="evidence" value="ECO:0007669"/>
    <property type="project" value="InterPro"/>
</dbReference>
<keyword evidence="1" id="KW-0805">Transcription regulation</keyword>
<dbReference type="InterPro" id="IPR001789">
    <property type="entry name" value="Sig_transdc_resp-reg_receiver"/>
</dbReference>
<organism evidence="7 8">
    <name type="scientific">Paenibacillus methanolicus</name>
    <dbReference type="NCBI Taxonomy" id="582686"/>
    <lineage>
        <taxon>Bacteria</taxon>
        <taxon>Bacillati</taxon>
        <taxon>Bacillota</taxon>
        <taxon>Bacilli</taxon>
        <taxon>Bacillales</taxon>
        <taxon>Paenibacillaceae</taxon>
        <taxon>Paenibacillus</taxon>
    </lineage>
</organism>
<evidence type="ECO:0000256" key="2">
    <source>
        <dbReference type="ARBA" id="ARBA00023125"/>
    </source>
</evidence>
<dbReference type="Proteomes" id="UP000323257">
    <property type="component" value="Unassembled WGS sequence"/>
</dbReference>
<evidence type="ECO:0000256" key="3">
    <source>
        <dbReference type="ARBA" id="ARBA00023163"/>
    </source>
</evidence>
<dbReference type="CDD" id="cd17536">
    <property type="entry name" value="REC_YesN-like"/>
    <property type="match status" value="1"/>
</dbReference>
<name>A0A5S5C170_9BACL</name>
<feature type="domain" description="HTH araC/xylS-type" evidence="5">
    <location>
        <begin position="394"/>
        <end position="491"/>
    </location>
</feature>
<dbReference type="OrthoDB" id="2575283at2"/>
<dbReference type="Pfam" id="PF12833">
    <property type="entry name" value="HTH_18"/>
    <property type="match status" value="1"/>
</dbReference>
<accession>A0A5S5C170</accession>
<sequence length="491" mass="55535">MIRVMLVEDEWLVREGLRRMIPWQEQGFEIAGEADNGDAALELFKRLRPDVVFTDIRMPGMDGMTLIAHIRELSPKVPICVLSSHTDFNLVKQGFRHGVFEYLDKVHLSSGEIEQCLGRLRELLGSQTDGADAGKAESAEETGKPAIEFSPLSYLKANRREQDAKGHAGWVWAITELEDPDIGSWGRTIQWSDFPLQAALRDNRVFVDASGRVHAILREGAEEPAAIHAWMEGYCKCALALSGSVVASAWEEAFRQAEELCADFFYTGWQTRLRYEQRRHYKLGQIPLEPRMSEEMARLLAVSKPDECLRHLGEAIDEADRQGVHPRSFKQAVAMLLVRGSRPERVNQSGMNWGETVSQLVKCRTKDEFLQETAGFLRAFADRAPIGDFSKAVSGAIASMERHMAEKITLQRLAQEAFLNPNYFATLFKEQTGRTPMGYLTELRMNRAKELLLRKDLLIQEIAEQVGFVNLSHFSKQFKQATGKSPTDYRG</sequence>
<evidence type="ECO:0000256" key="1">
    <source>
        <dbReference type="ARBA" id="ARBA00023015"/>
    </source>
</evidence>
<dbReference type="PANTHER" id="PTHR43280">
    <property type="entry name" value="ARAC-FAMILY TRANSCRIPTIONAL REGULATOR"/>
    <property type="match status" value="1"/>
</dbReference>
<keyword evidence="2" id="KW-0238">DNA-binding</keyword>
<dbReference type="Gene3D" id="1.10.10.60">
    <property type="entry name" value="Homeodomain-like"/>
    <property type="match status" value="2"/>
</dbReference>
<dbReference type="PROSITE" id="PS00041">
    <property type="entry name" value="HTH_ARAC_FAMILY_1"/>
    <property type="match status" value="1"/>
</dbReference>
<evidence type="ECO:0000256" key="4">
    <source>
        <dbReference type="PROSITE-ProRule" id="PRU00169"/>
    </source>
</evidence>
<keyword evidence="8" id="KW-1185">Reference proteome</keyword>
<feature type="modified residue" description="4-aspartylphosphate" evidence="4">
    <location>
        <position position="55"/>
    </location>
</feature>
<dbReference type="GO" id="GO:0000160">
    <property type="term" value="P:phosphorelay signal transduction system"/>
    <property type="evidence" value="ECO:0007669"/>
    <property type="project" value="InterPro"/>
</dbReference>
<dbReference type="InterPro" id="IPR020449">
    <property type="entry name" value="Tscrpt_reg_AraC-type_HTH"/>
</dbReference>
<evidence type="ECO:0000259" key="5">
    <source>
        <dbReference type="PROSITE" id="PS01124"/>
    </source>
</evidence>
<dbReference type="Pfam" id="PF00072">
    <property type="entry name" value="Response_reg"/>
    <property type="match status" value="1"/>
</dbReference>
<dbReference type="GO" id="GO:0003700">
    <property type="term" value="F:DNA-binding transcription factor activity"/>
    <property type="evidence" value="ECO:0007669"/>
    <property type="project" value="InterPro"/>
</dbReference>
<dbReference type="SMART" id="SM00342">
    <property type="entry name" value="HTH_ARAC"/>
    <property type="match status" value="1"/>
</dbReference>
<dbReference type="PRINTS" id="PR00032">
    <property type="entry name" value="HTHARAC"/>
</dbReference>
<evidence type="ECO:0000259" key="6">
    <source>
        <dbReference type="PROSITE" id="PS50110"/>
    </source>
</evidence>
<dbReference type="EMBL" id="VNHS01000007">
    <property type="protein sequence ID" value="TYP73171.1"/>
    <property type="molecule type" value="Genomic_DNA"/>
</dbReference>
<keyword evidence="3" id="KW-0804">Transcription</keyword>
<comment type="caution">
    <text evidence="7">The sequence shown here is derived from an EMBL/GenBank/DDBJ whole genome shotgun (WGS) entry which is preliminary data.</text>
</comment>
<dbReference type="InterPro" id="IPR018060">
    <property type="entry name" value="HTH_AraC"/>
</dbReference>
<dbReference type="SUPFAM" id="SSF46689">
    <property type="entry name" value="Homeodomain-like"/>
    <property type="match status" value="2"/>
</dbReference>
<keyword evidence="4" id="KW-0597">Phosphoprotein</keyword>
<dbReference type="AlphaFoldDB" id="A0A5S5C170"/>
<evidence type="ECO:0000313" key="7">
    <source>
        <dbReference type="EMBL" id="TYP73171.1"/>
    </source>
</evidence>
<dbReference type="PROSITE" id="PS50110">
    <property type="entry name" value="RESPONSE_REGULATORY"/>
    <property type="match status" value="1"/>
</dbReference>
<proteinExistence type="predicted"/>
<dbReference type="RefSeq" id="WP_148930730.1">
    <property type="nucleotide sequence ID" value="NZ_VNHS01000007.1"/>
</dbReference>
<reference evidence="7 8" key="1">
    <citation type="submission" date="2019-07" db="EMBL/GenBank/DDBJ databases">
        <title>Genomic Encyclopedia of Type Strains, Phase III (KMG-III): the genomes of soil and plant-associated and newly described type strains.</title>
        <authorList>
            <person name="Whitman W."/>
        </authorList>
    </citation>
    <scope>NUCLEOTIDE SEQUENCE [LARGE SCALE GENOMIC DNA]</scope>
    <source>
        <strain evidence="7 8">BL24</strain>
    </source>
</reference>
<feature type="domain" description="Response regulatory" evidence="6">
    <location>
        <begin position="3"/>
        <end position="120"/>
    </location>
</feature>
<dbReference type="InterPro" id="IPR018062">
    <property type="entry name" value="HTH_AraC-typ_CS"/>
</dbReference>
<dbReference type="InterPro" id="IPR009057">
    <property type="entry name" value="Homeodomain-like_sf"/>
</dbReference>
<dbReference type="SMART" id="SM00448">
    <property type="entry name" value="REC"/>
    <property type="match status" value="1"/>
</dbReference>
<dbReference type="PANTHER" id="PTHR43280:SF28">
    <property type="entry name" value="HTH-TYPE TRANSCRIPTIONAL ACTIVATOR RHAS"/>
    <property type="match status" value="1"/>
</dbReference>